<evidence type="ECO:0000256" key="4">
    <source>
        <dbReference type="ARBA" id="ARBA00022989"/>
    </source>
</evidence>
<keyword evidence="11" id="KW-1185">Reference proteome</keyword>
<evidence type="ECO:0000256" key="3">
    <source>
        <dbReference type="ARBA" id="ARBA00022692"/>
    </source>
</evidence>
<keyword evidence="5" id="KW-0350">Heme biosynthesis</keyword>
<feature type="transmembrane region" description="Helical" evidence="9">
    <location>
        <begin position="204"/>
        <end position="227"/>
    </location>
</feature>
<comment type="subcellular location">
    <subcellularLocation>
        <location evidence="1">Membrane</location>
        <topology evidence="1">Multi-pass membrane protein</topology>
    </subcellularLocation>
</comment>
<keyword evidence="4 9" id="KW-1133">Transmembrane helix</keyword>
<dbReference type="GO" id="GO:0016020">
    <property type="term" value="C:membrane"/>
    <property type="evidence" value="ECO:0007669"/>
    <property type="project" value="UniProtKB-SubCell"/>
</dbReference>
<evidence type="ECO:0000256" key="8">
    <source>
        <dbReference type="SAM" id="MobiDB-lite"/>
    </source>
</evidence>
<evidence type="ECO:0000256" key="6">
    <source>
        <dbReference type="ARBA" id="ARBA00023136"/>
    </source>
</evidence>
<feature type="transmembrane region" description="Helical" evidence="9">
    <location>
        <begin position="131"/>
        <end position="148"/>
    </location>
</feature>
<keyword evidence="3 9" id="KW-0812">Transmembrane</keyword>
<dbReference type="FunFam" id="1.10.357.140:FF:000006">
    <property type="entry name" value="Protoheme IX farnesyltransferase, mitochondrial"/>
    <property type="match status" value="1"/>
</dbReference>
<dbReference type="Proteomes" id="UP001300502">
    <property type="component" value="Unassembled WGS sequence"/>
</dbReference>
<evidence type="ECO:0000313" key="10">
    <source>
        <dbReference type="EMBL" id="KAK4527794.1"/>
    </source>
</evidence>
<dbReference type="GO" id="GO:0008495">
    <property type="term" value="F:protoheme IX farnesyltransferase activity"/>
    <property type="evidence" value="ECO:0007669"/>
    <property type="project" value="InterPro"/>
</dbReference>
<evidence type="ECO:0000256" key="9">
    <source>
        <dbReference type="SAM" id="Phobius"/>
    </source>
</evidence>
<feature type="transmembrane region" description="Helical" evidence="9">
    <location>
        <begin position="233"/>
        <end position="252"/>
    </location>
</feature>
<dbReference type="CDD" id="cd13957">
    <property type="entry name" value="PT_UbiA_Cox10"/>
    <property type="match status" value="1"/>
</dbReference>
<protein>
    <recommendedName>
        <fullName evidence="7">Heme O synthase</fullName>
    </recommendedName>
</protein>
<sequence length="480" mass="53677">MSLSRKVFHKVYTRIYYSDNNIWRKFSTSTPKIVVNSNKPSRRVSLTDNLQSRWWREPCTLADLFARNGSHPALEKSLVNLRPWNAKPFVSKPVVTDTMVEDHFPKRVLEKIVVGKDWKVLLRSYLKLSKHRLSALVVFTAVVGYYMGCGGGGETQRLEPGYLAILTIGTMLCAASANAWNQLKEIDRDAKMRRTMQRPLPAGLLSKRHAAIFTMITGIAGVCTLLGLGDHGIAATLGGLNILLYAKVYTWLKVIHPINTWVGALVGAIPPMMGWSAAREGNIVESGSLILATYLFLWQIPHFHSLAVMCCKDYSAGGYKMLAQSNPRANAIWSIITCVGLLCLGPLTVQANMTSSWFGYESAALGLWMLHSCKDLLKDPGNPQAARPLFKVTILYLPVLLGLMCFHRLERQPSLSSVSDSIQRKQDKPRETTKNLKVSRRRVIHHPATYYCASFPFFPPAMLPPAIVFEEEEEEQLNAS</sequence>
<keyword evidence="2" id="KW-0808">Transferase</keyword>
<evidence type="ECO:0000256" key="2">
    <source>
        <dbReference type="ARBA" id="ARBA00022679"/>
    </source>
</evidence>
<dbReference type="InterPro" id="IPR044878">
    <property type="entry name" value="UbiA_sf"/>
</dbReference>
<evidence type="ECO:0000313" key="11">
    <source>
        <dbReference type="Proteomes" id="UP001300502"/>
    </source>
</evidence>
<accession>A0AAV9IKC6</accession>
<gene>
    <name evidence="10" type="ORF">GAYE_SCF45G5725</name>
</gene>
<feature type="transmembrane region" description="Helical" evidence="9">
    <location>
        <begin position="259"/>
        <end position="277"/>
    </location>
</feature>
<dbReference type="PANTHER" id="PTHR43448">
    <property type="entry name" value="PROTOHEME IX FARNESYLTRANSFERASE, MITOCHONDRIAL"/>
    <property type="match status" value="1"/>
</dbReference>
<dbReference type="GO" id="GO:0005739">
    <property type="term" value="C:mitochondrion"/>
    <property type="evidence" value="ECO:0007669"/>
    <property type="project" value="TreeGrafter"/>
</dbReference>
<dbReference type="InterPro" id="IPR006369">
    <property type="entry name" value="Protohaem_IX_farnesylTrfase"/>
</dbReference>
<dbReference type="GO" id="GO:0006784">
    <property type="term" value="P:heme A biosynthetic process"/>
    <property type="evidence" value="ECO:0007669"/>
    <property type="project" value="TreeGrafter"/>
</dbReference>
<evidence type="ECO:0000256" key="1">
    <source>
        <dbReference type="ARBA" id="ARBA00004141"/>
    </source>
</evidence>
<reference evidence="10 11" key="1">
    <citation type="submission" date="2022-07" db="EMBL/GenBank/DDBJ databases">
        <title>Genome-wide signatures of adaptation to extreme environments.</title>
        <authorList>
            <person name="Cho C.H."/>
            <person name="Yoon H.S."/>
        </authorList>
    </citation>
    <scope>NUCLEOTIDE SEQUENCE [LARGE SCALE GENOMIC DNA]</scope>
    <source>
        <strain evidence="10 11">108.79 E11</strain>
    </source>
</reference>
<feature type="transmembrane region" description="Helical" evidence="9">
    <location>
        <begin position="331"/>
        <end position="351"/>
    </location>
</feature>
<evidence type="ECO:0000256" key="7">
    <source>
        <dbReference type="ARBA" id="ARBA00030253"/>
    </source>
</evidence>
<comment type="caution">
    <text evidence="10">The sequence shown here is derived from an EMBL/GenBank/DDBJ whole genome shotgun (WGS) entry which is preliminary data.</text>
</comment>
<organism evidence="10 11">
    <name type="scientific">Galdieria yellowstonensis</name>
    <dbReference type="NCBI Taxonomy" id="3028027"/>
    <lineage>
        <taxon>Eukaryota</taxon>
        <taxon>Rhodophyta</taxon>
        <taxon>Bangiophyceae</taxon>
        <taxon>Galdieriales</taxon>
        <taxon>Galdieriaceae</taxon>
        <taxon>Galdieria</taxon>
    </lineage>
</organism>
<feature type="transmembrane region" description="Helical" evidence="9">
    <location>
        <begin position="289"/>
        <end position="310"/>
    </location>
</feature>
<name>A0AAV9IKC6_9RHOD</name>
<dbReference type="Gene3D" id="1.10.357.140">
    <property type="entry name" value="UbiA prenyltransferase"/>
    <property type="match status" value="1"/>
</dbReference>
<proteinExistence type="inferred from homology"/>
<evidence type="ECO:0000256" key="5">
    <source>
        <dbReference type="ARBA" id="ARBA00023133"/>
    </source>
</evidence>
<feature type="region of interest" description="Disordered" evidence="8">
    <location>
        <begin position="417"/>
        <end position="438"/>
    </location>
</feature>
<dbReference type="HAMAP" id="MF_00154">
    <property type="entry name" value="CyoE_CtaB"/>
    <property type="match status" value="1"/>
</dbReference>
<dbReference type="NCBIfam" id="TIGR01473">
    <property type="entry name" value="cyoE_ctaB"/>
    <property type="match status" value="1"/>
</dbReference>
<dbReference type="AlphaFoldDB" id="A0AAV9IKC6"/>
<dbReference type="Pfam" id="PF01040">
    <property type="entry name" value="UbiA"/>
    <property type="match status" value="1"/>
</dbReference>
<dbReference type="PANTHER" id="PTHR43448:SF2">
    <property type="entry name" value="PROTOHEME IX FARNESYLTRANSFERASE, MITOCHONDRIAL"/>
    <property type="match status" value="1"/>
</dbReference>
<dbReference type="EMBL" id="JANCYU010000056">
    <property type="protein sequence ID" value="KAK4527794.1"/>
    <property type="molecule type" value="Genomic_DNA"/>
</dbReference>
<feature type="transmembrane region" description="Helical" evidence="9">
    <location>
        <begin position="160"/>
        <end position="183"/>
    </location>
</feature>
<dbReference type="InterPro" id="IPR000537">
    <property type="entry name" value="UbiA_prenyltransferase"/>
</dbReference>
<feature type="compositionally biased region" description="Basic and acidic residues" evidence="8">
    <location>
        <begin position="422"/>
        <end position="434"/>
    </location>
</feature>
<feature type="transmembrane region" description="Helical" evidence="9">
    <location>
        <begin position="389"/>
        <end position="409"/>
    </location>
</feature>
<keyword evidence="6 9" id="KW-0472">Membrane</keyword>